<dbReference type="PANTHER" id="PTHR45708">
    <property type="entry name" value="ENDOCHITINASE"/>
    <property type="match status" value="1"/>
</dbReference>
<dbReference type="EMBL" id="JAAAIL010000290">
    <property type="protein sequence ID" value="KAG0277260.1"/>
    <property type="molecule type" value="Genomic_DNA"/>
</dbReference>
<dbReference type="Proteomes" id="UP001194580">
    <property type="component" value="Unassembled WGS sequence"/>
</dbReference>
<dbReference type="Gene3D" id="3.20.20.80">
    <property type="entry name" value="Glycosidases"/>
    <property type="match status" value="1"/>
</dbReference>
<dbReference type="InterPro" id="IPR017853">
    <property type="entry name" value="GH"/>
</dbReference>
<dbReference type="InterPro" id="IPR050542">
    <property type="entry name" value="Glycosyl_Hydrlase18_Chitinase"/>
</dbReference>
<reference evidence="12" key="1">
    <citation type="journal article" date="2020" name="Fungal Divers.">
        <title>Resolving the Mortierellaceae phylogeny through synthesis of multi-gene phylogenetics and phylogenomics.</title>
        <authorList>
            <person name="Vandepol N."/>
            <person name="Liber J."/>
            <person name="Desiro A."/>
            <person name="Na H."/>
            <person name="Kennedy M."/>
            <person name="Barry K."/>
            <person name="Grigoriev I.V."/>
            <person name="Miller A.N."/>
            <person name="O'Donnell K."/>
            <person name="Stajich J.E."/>
            <person name="Bonito G."/>
        </authorList>
    </citation>
    <scope>NUCLEOTIDE SEQUENCE</scope>
    <source>
        <strain evidence="12">NRRL 28262</strain>
    </source>
</reference>
<evidence type="ECO:0000256" key="2">
    <source>
        <dbReference type="ARBA" id="ARBA00012729"/>
    </source>
</evidence>
<dbReference type="Pfam" id="PF00704">
    <property type="entry name" value="Glyco_hydro_18"/>
    <property type="match status" value="1"/>
</dbReference>
<dbReference type="InterPro" id="IPR045321">
    <property type="entry name" value="Cts1-like"/>
</dbReference>
<gene>
    <name evidence="12" type="primary">CHT1_2</name>
    <name evidence="12" type="ORF">BGZ95_006238</name>
</gene>
<evidence type="ECO:0000256" key="4">
    <source>
        <dbReference type="ARBA" id="ARBA00023024"/>
    </source>
</evidence>
<evidence type="ECO:0000256" key="3">
    <source>
        <dbReference type="ARBA" id="ARBA00022801"/>
    </source>
</evidence>
<dbReference type="CDD" id="cd02877">
    <property type="entry name" value="GH18_hevamine_XipI_class_III"/>
    <property type="match status" value="1"/>
</dbReference>
<dbReference type="GO" id="GO:0005576">
    <property type="term" value="C:extracellular region"/>
    <property type="evidence" value="ECO:0007669"/>
    <property type="project" value="TreeGrafter"/>
</dbReference>
<evidence type="ECO:0000259" key="11">
    <source>
        <dbReference type="PROSITE" id="PS51910"/>
    </source>
</evidence>
<dbReference type="PANTHER" id="PTHR45708:SF49">
    <property type="entry name" value="ENDOCHITINASE"/>
    <property type="match status" value="1"/>
</dbReference>
<organism evidence="12 13">
    <name type="scientific">Linnemannia exigua</name>
    <dbReference type="NCBI Taxonomy" id="604196"/>
    <lineage>
        <taxon>Eukaryota</taxon>
        <taxon>Fungi</taxon>
        <taxon>Fungi incertae sedis</taxon>
        <taxon>Mucoromycota</taxon>
        <taxon>Mortierellomycotina</taxon>
        <taxon>Mortierellomycetes</taxon>
        <taxon>Mortierellales</taxon>
        <taxon>Mortierellaceae</taxon>
        <taxon>Linnemannia</taxon>
    </lineage>
</organism>
<sequence>MTRAAVLSISVCLGLLSLGLLKSSVDAFNPLSDNNLVNYWGQNSYGAAGGDMRYWQKPLGDYCQTAGTEDVIVLAFLHVFNSASRGLPRMDLANQCEQNAAFPGTGLLHCPRTGEGVKMCQSKGKAVILSLGGAAGAYGFSDDAEARDFAHNIWNLFLGGSSGTRPLDDAILDGVDLDIEGGSAVGYPAFIAELRSLFAADTRKQYYITAAPQCPFPDAYLGATLQSAWVDMVFVQYYNNYCGTQAYGSFNFNFEQWDTWAKTISVNKDVKVYLGVPASRTAANAGYVSVERLQEIMDSVRCKYSSFGGVMMWDMSQSYGNLESGTEYSVAAAKSLKRPRNMVCGDSHWILQACAPGTYCTTRGCDFIKGPVLSCLEAEKVEKEERVMKNQLRDAIDLMWGVFDHVNDPTWDSYPEIEEDMDEDDDMPVASDDDSHNDASPQHLLQQQQKPFAIPEGVADVEAKTRVAMDTSDDYLIDFIELETGQDFVSFAFDPTETEAANSKTFRTQVRIRTNNDAINPLWRVSFFVKRGETIKSVSRGTFVQNESRVVITSKPKEEAHKSMVIRFVIEGVRTLDPLSGVVGTISPDSLQDPDTSAPQSLPDPAFAKFEHKAVKLKKNTSAVMEPHKLCESYFIIFEKAWNK</sequence>
<dbReference type="EC" id="3.2.1.14" evidence="2"/>
<keyword evidence="5" id="KW-0119">Carbohydrate metabolism</keyword>
<feature type="region of interest" description="Disordered" evidence="9">
    <location>
        <begin position="413"/>
        <end position="450"/>
    </location>
</feature>
<keyword evidence="13" id="KW-1185">Reference proteome</keyword>
<feature type="compositionally biased region" description="Polar residues" evidence="9">
    <location>
        <begin position="438"/>
        <end position="450"/>
    </location>
</feature>
<dbReference type="InterPro" id="IPR001579">
    <property type="entry name" value="Glyco_hydro_18_chit_AS"/>
</dbReference>
<evidence type="ECO:0000256" key="6">
    <source>
        <dbReference type="ARBA" id="ARBA00023295"/>
    </source>
</evidence>
<feature type="compositionally biased region" description="Acidic residues" evidence="9">
    <location>
        <begin position="415"/>
        <end position="427"/>
    </location>
</feature>
<dbReference type="SUPFAM" id="SSF51445">
    <property type="entry name" value="(Trans)glycosidases"/>
    <property type="match status" value="1"/>
</dbReference>
<keyword evidence="10" id="KW-0732">Signal</keyword>
<comment type="caution">
    <text evidence="12">The sequence shown here is derived from an EMBL/GenBank/DDBJ whole genome shotgun (WGS) entry which is preliminary data.</text>
</comment>
<name>A0AAD4DG54_9FUNG</name>
<evidence type="ECO:0000256" key="9">
    <source>
        <dbReference type="SAM" id="MobiDB-lite"/>
    </source>
</evidence>
<keyword evidence="3 8" id="KW-0378">Hydrolase</keyword>
<dbReference type="PROSITE" id="PS01095">
    <property type="entry name" value="GH18_1"/>
    <property type="match status" value="1"/>
</dbReference>
<keyword evidence="4" id="KW-0146">Chitin degradation</keyword>
<evidence type="ECO:0000256" key="7">
    <source>
        <dbReference type="ARBA" id="ARBA00023326"/>
    </source>
</evidence>
<accession>A0AAD4DG54</accession>
<feature type="chain" id="PRO_5042150969" description="chitinase" evidence="10">
    <location>
        <begin position="28"/>
        <end position="644"/>
    </location>
</feature>
<protein>
    <recommendedName>
        <fullName evidence="2">chitinase</fullName>
        <ecNumber evidence="2">3.2.1.14</ecNumber>
    </recommendedName>
</protein>
<evidence type="ECO:0000313" key="12">
    <source>
        <dbReference type="EMBL" id="KAG0277260.1"/>
    </source>
</evidence>
<dbReference type="GO" id="GO:0008843">
    <property type="term" value="F:endochitinase activity"/>
    <property type="evidence" value="ECO:0007669"/>
    <property type="project" value="UniProtKB-EC"/>
</dbReference>
<dbReference type="GO" id="GO:0000272">
    <property type="term" value="P:polysaccharide catabolic process"/>
    <property type="evidence" value="ECO:0007669"/>
    <property type="project" value="UniProtKB-KW"/>
</dbReference>
<evidence type="ECO:0000256" key="10">
    <source>
        <dbReference type="SAM" id="SignalP"/>
    </source>
</evidence>
<dbReference type="GO" id="GO:0006032">
    <property type="term" value="P:chitin catabolic process"/>
    <property type="evidence" value="ECO:0007669"/>
    <property type="project" value="UniProtKB-KW"/>
</dbReference>
<keyword evidence="6 8" id="KW-0326">Glycosidase</keyword>
<evidence type="ECO:0000256" key="1">
    <source>
        <dbReference type="ARBA" id="ARBA00000822"/>
    </source>
</evidence>
<evidence type="ECO:0000256" key="5">
    <source>
        <dbReference type="ARBA" id="ARBA00023277"/>
    </source>
</evidence>
<dbReference type="PROSITE" id="PS51910">
    <property type="entry name" value="GH18_2"/>
    <property type="match status" value="1"/>
</dbReference>
<feature type="signal peptide" evidence="10">
    <location>
        <begin position="1"/>
        <end position="27"/>
    </location>
</feature>
<comment type="catalytic activity">
    <reaction evidence="1">
        <text>Random endo-hydrolysis of N-acetyl-beta-D-glucosaminide (1-&gt;4)-beta-linkages in chitin and chitodextrins.</text>
        <dbReference type="EC" id="3.2.1.14"/>
    </reaction>
</comment>
<proteinExistence type="predicted"/>
<keyword evidence="7" id="KW-0624">Polysaccharide degradation</keyword>
<dbReference type="InterPro" id="IPR001223">
    <property type="entry name" value="Glyco_hydro18_cat"/>
</dbReference>
<dbReference type="AlphaFoldDB" id="A0AAD4DG54"/>
<evidence type="ECO:0000256" key="8">
    <source>
        <dbReference type="RuleBase" id="RU000489"/>
    </source>
</evidence>
<evidence type="ECO:0000313" key="13">
    <source>
        <dbReference type="Proteomes" id="UP001194580"/>
    </source>
</evidence>
<feature type="domain" description="GH18" evidence="11">
    <location>
        <begin position="34"/>
        <end position="339"/>
    </location>
</feature>